<dbReference type="AlphaFoldDB" id="A0A2S2PZ55"/>
<evidence type="ECO:0000256" key="1">
    <source>
        <dbReference type="SAM" id="MobiDB-lite"/>
    </source>
</evidence>
<name>A0A2S2PZ55_9HEMI</name>
<feature type="compositionally biased region" description="Polar residues" evidence="1">
    <location>
        <begin position="19"/>
        <end position="34"/>
    </location>
</feature>
<sequence>MGKIDGGIRTAEEEEDRGNSSQQPIIRNSSNSISQKEKKLKQLLRAPGADDYDDDDDDQDLAGLNVRKTYRETRSFGDGRVAAGRPTCVCVCVSAYSKPRKTHAHTRVPCMHTNKRFDFNC</sequence>
<feature type="compositionally biased region" description="Acidic residues" evidence="1">
    <location>
        <begin position="50"/>
        <end position="60"/>
    </location>
</feature>
<gene>
    <name evidence="2" type="ORF">g.23298</name>
</gene>
<feature type="region of interest" description="Disordered" evidence="1">
    <location>
        <begin position="1"/>
        <end position="65"/>
    </location>
</feature>
<evidence type="ECO:0000313" key="2">
    <source>
        <dbReference type="EMBL" id="MBY70798.1"/>
    </source>
</evidence>
<accession>A0A2S2PZ55</accession>
<dbReference type="EMBL" id="GGMS01001595">
    <property type="protein sequence ID" value="MBY70798.1"/>
    <property type="molecule type" value="Transcribed_RNA"/>
</dbReference>
<organism evidence="2">
    <name type="scientific">Sipha flava</name>
    <name type="common">yellow sugarcane aphid</name>
    <dbReference type="NCBI Taxonomy" id="143950"/>
    <lineage>
        <taxon>Eukaryota</taxon>
        <taxon>Metazoa</taxon>
        <taxon>Ecdysozoa</taxon>
        <taxon>Arthropoda</taxon>
        <taxon>Hexapoda</taxon>
        <taxon>Insecta</taxon>
        <taxon>Pterygota</taxon>
        <taxon>Neoptera</taxon>
        <taxon>Paraneoptera</taxon>
        <taxon>Hemiptera</taxon>
        <taxon>Sternorrhyncha</taxon>
        <taxon>Aphidomorpha</taxon>
        <taxon>Aphidoidea</taxon>
        <taxon>Aphididae</taxon>
        <taxon>Sipha</taxon>
    </lineage>
</organism>
<protein>
    <submittedName>
        <fullName evidence="2">Uncharacterized protein</fullName>
    </submittedName>
</protein>
<reference evidence="2" key="1">
    <citation type="submission" date="2018-04" db="EMBL/GenBank/DDBJ databases">
        <title>Transcriptome assembly of Sipha flava.</title>
        <authorList>
            <person name="Scully E.D."/>
            <person name="Geib S.M."/>
            <person name="Palmer N.A."/>
            <person name="Koch K."/>
            <person name="Bradshaw J."/>
            <person name="Heng-Moss T."/>
            <person name="Sarath G."/>
        </authorList>
    </citation>
    <scope>NUCLEOTIDE SEQUENCE</scope>
</reference>
<proteinExistence type="predicted"/>